<gene>
    <name evidence="1" type="ORF">Achr_37150</name>
</gene>
<reference evidence="1 2" key="1">
    <citation type="journal article" date="2015" name="PLoS ONE">
        <title>Azotobacter Genomes: The Genome of Azotobacter chroococcum NCIMB 8003 (ATCC 4412).</title>
        <authorList>
            <person name="Robson R.L."/>
            <person name="Jones R."/>
            <person name="Robson R.M."/>
            <person name="Schwartz A."/>
            <person name="Richardson T.H."/>
        </authorList>
    </citation>
    <scope>NUCLEOTIDE SEQUENCE [LARGE SCALE GENOMIC DNA]</scope>
    <source>
        <strain evidence="1 2">NCIMB 8003</strain>
    </source>
</reference>
<protein>
    <submittedName>
        <fullName evidence="1">Uncharacterized protein</fullName>
    </submittedName>
</protein>
<accession>A0A0C4WQX7</accession>
<dbReference type="KEGG" id="acx:Achr_37150"/>
<organism evidence="1 2">
    <name type="scientific">Azotobacter chroococcum NCIMB 8003</name>
    <dbReference type="NCBI Taxonomy" id="1328314"/>
    <lineage>
        <taxon>Bacteria</taxon>
        <taxon>Pseudomonadati</taxon>
        <taxon>Pseudomonadota</taxon>
        <taxon>Gammaproteobacteria</taxon>
        <taxon>Pseudomonadales</taxon>
        <taxon>Pseudomonadaceae</taxon>
        <taxon>Azotobacter</taxon>
    </lineage>
</organism>
<dbReference type="RefSeq" id="WP_144411582.1">
    <property type="nucleotide sequence ID" value="NZ_CP010415.1"/>
</dbReference>
<proteinExistence type="predicted"/>
<evidence type="ECO:0000313" key="1">
    <source>
        <dbReference type="EMBL" id="AJE23106.1"/>
    </source>
</evidence>
<name>A0A0C4WQX7_9GAMM</name>
<sequence length="471" mass="54243">MAPQRKKVCQICNKEFTASRVDAKYCSDCRPKAKSTKQQDKRLTVAKKRIEKLPTSEEWLWVAREVRRAGTVEILRDVDLEKLFTLYKYRFKCYGWNPETKQSAFHLCHIHPVSSPSAVGLLHHLNLFVGSSLPNQVHGNNHYSGAGLSIKQTELSYKWLIDDKLSDKQILEKVEKYLGKKLVEYAKDNPIRMSQRLSIAKWVYKNDPQRQYELSDLERKSTHELRKIRAEIEEREMYQMDLTKKRSFIVYLEECQRLSTELPDGSHKSNLLFMVDVLKVACAYMALVEEDGFSSVLSLPWGVLYKPFTLADGKDSSSFRDFVSFQVFNALQGGPVDRQMIRNTLASYLVVPDVPLPLIPEYREHIAANLQGVKVSPSDEFCIQLRDINCSILSLGLLSRIQEAEHLAFIEQAMKVEQAETAILEHYEFCNSRHDYSTIYFEVEDDYITTPMDQSVLFGAAEFEAVDGCTF</sequence>
<dbReference type="Proteomes" id="UP000068210">
    <property type="component" value="Chromosome"/>
</dbReference>
<dbReference type="AlphaFoldDB" id="A0A0C4WQX7"/>
<dbReference type="EMBL" id="CP010415">
    <property type="protein sequence ID" value="AJE23106.1"/>
    <property type="molecule type" value="Genomic_DNA"/>
</dbReference>
<keyword evidence="2" id="KW-1185">Reference proteome</keyword>
<evidence type="ECO:0000313" key="2">
    <source>
        <dbReference type="Proteomes" id="UP000068210"/>
    </source>
</evidence>
<dbReference type="HOGENOM" id="CLU_579579_0_0_6"/>